<dbReference type="SUPFAM" id="SSF46785">
    <property type="entry name" value="Winged helix' DNA-binding domain"/>
    <property type="match status" value="1"/>
</dbReference>
<gene>
    <name evidence="2" type="ORF">GGR24_001211</name>
</gene>
<feature type="domain" description="NrtR DNA-binding winged helix" evidence="1">
    <location>
        <begin position="244"/>
        <end position="304"/>
    </location>
</feature>
<organism evidence="2 3">
    <name type="scientific">Hansschlegelia beijingensis</name>
    <dbReference type="NCBI Taxonomy" id="1133344"/>
    <lineage>
        <taxon>Bacteria</taxon>
        <taxon>Pseudomonadati</taxon>
        <taxon>Pseudomonadota</taxon>
        <taxon>Alphaproteobacteria</taxon>
        <taxon>Hyphomicrobiales</taxon>
        <taxon>Methylopilaceae</taxon>
        <taxon>Hansschlegelia</taxon>
    </lineage>
</organism>
<evidence type="ECO:0000313" key="2">
    <source>
        <dbReference type="EMBL" id="MBB3972578.1"/>
    </source>
</evidence>
<reference evidence="2 3" key="1">
    <citation type="submission" date="2020-08" db="EMBL/GenBank/DDBJ databases">
        <title>Genomic Encyclopedia of Type Strains, Phase IV (KMG-IV): sequencing the most valuable type-strain genomes for metagenomic binning, comparative biology and taxonomic classification.</title>
        <authorList>
            <person name="Goeker M."/>
        </authorList>
    </citation>
    <scope>NUCLEOTIDE SEQUENCE [LARGE SCALE GENOMIC DNA]</scope>
    <source>
        <strain evidence="2 3">DSM 25481</strain>
    </source>
</reference>
<dbReference type="Proteomes" id="UP000528964">
    <property type="component" value="Unassembled WGS sequence"/>
</dbReference>
<evidence type="ECO:0000259" key="1">
    <source>
        <dbReference type="Pfam" id="PF21906"/>
    </source>
</evidence>
<accession>A0A7W6CWU4</accession>
<keyword evidence="3" id="KW-1185">Reference proteome</keyword>
<comment type="caution">
    <text evidence="2">The sequence shown here is derived from an EMBL/GenBank/DDBJ whole genome shotgun (WGS) entry which is preliminary data.</text>
</comment>
<dbReference type="FunFam" id="1.10.10.10:FF:000611">
    <property type="entry name" value="Transcriptional repressor of nicotinamide riboside utilization NrtR"/>
    <property type="match status" value="1"/>
</dbReference>
<dbReference type="Gene3D" id="3.90.79.10">
    <property type="entry name" value="Nucleoside Triphosphate Pyrophosphohydrolase"/>
    <property type="match status" value="1"/>
</dbReference>
<dbReference type="Pfam" id="PF21906">
    <property type="entry name" value="WHD_NrtR"/>
    <property type="match status" value="1"/>
</dbReference>
<dbReference type="SUPFAM" id="SSF55811">
    <property type="entry name" value="Nudix"/>
    <property type="match status" value="1"/>
</dbReference>
<dbReference type="EMBL" id="JACIDR010000001">
    <property type="protein sequence ID" value="MBB3972578.1"/>
    <property type="molecule type" value="Genomic_DNA"/>
</dbReference>
<dbReference type="InterPro" id="IPR036390">
    <property type="entry name" value="WH_DNA-bd_sf"/>
</dbReference>
<proteinExistence type="predicted"/>
<protein>
    <recommendedName>
        <fullName evidence="1">NrtR DNA-binding winged helix domain-containing protein</fullName>
    </recommendedName>
</protein>
<dbReference type="PIRSF" id="PIRSF019423">
    <property type="entry name" value="NMN_biosyn"/>
    <property type="match status" value="1"/>
</dbReference>
<name>A0A7W6CWU4_9HYPH</name>
<dbReference type="InterPro" id="IPR036388">
    <property type="entry name" value="WH-like_DNA-bd_sf"/>
</dbReference>
<dbReference type="InterPro" id="IPR054105">
    <property type="entry name" value="WHD_NrtR"/>
</dbReference>
<dbReference type="Gene3D" id="1.10.10.10">
    <property type="entry name" value="Winged helix-like DNA-binding domain superfamily/Winged helix DNA-binding domain"/>
    <property type="match status" value="1"/>
</dbReference>
<evidence type="ECO:0000313" key="3">
    <source>
        <dbReference type="Proteomes" id="UP000528964"/>
    </source>
</evidence>
<sequence>MSDRPNIEIGLSAAVVAVERDAPEILVARSQDDLAALPAGPFDPRRRRTLEIALRASVAEQTALELGYVEQLYTFGDRGRVKSPDEVGPHTVSIGYLALTRRPRDGAALAAAGAAFRPWYGFFPWEDWRRRRPEVLDAAILPALSRWTAEAPEAGTGRDLPRLVRARLCFGFDGSPWDEEKVLDRYELLYEAGLVEEAKRDGRPAALARGELPRLGEPMQADHRRILATAMGRLRGKLKYRPVVFELMPPRFTLTALQQTVEAIAGRKLHKQNFRRLVESAALVEPTGGAETATGGRPAKLYRFRREVVEERPAPGLRFGRA</sequence>
<dbReference type="AlphaFoldDB" id="A0A7W6CWU4"/>
<dbReference type="InterPro" id="IPR015797">
    <property type="entry name" value="NUDIX_hydrolase-like_dom_sf"/>
</dbReference>
<dbReference type="InterPro" id="IPR011213">
    <property type="entry name" value="NMN_biosyn"/>
</dbReference>
<dbReference type="RefSeq" id="WP_183394360.1">
    <property type="nucleotide sequence ID" value="NZ_JACIDR010000001.1"/>
</dbReference>